<organism evidence="14 15">
    <name type="scientific">Pigmentiphaga aceris</name>
    <dbReference type="NCBI Taxonomy" id="1940612"/>
    <lineage>
        <taxon>Bacteria</taxon>
        <taxon>Pseudomonadati</taxon>
        <taxon>Pseudomonadota</taxon>
        <taxon>Betaproteobacteria</taxon>
        <taxon>Burkholderiales</taxon>
        <taxon>Alcaligenaceae</taxon>
        <taxon>Pigmentiphaga</taxon>
    </lineage>
</organism>
<sequence length="431" mass="47106">MTSSLPDSASLPTNDAGTPARAASEPVLYPVTAEVERDLAVVKRGCDELLVEADMLRKLARSRATGVPLRIKLGLDPTAPDIHLGHTVVLNKLRQLQDLGHTVIFLIGDFTSMIGDPSGRNATRPPLTPEQIAINAETYYAQASLVLDPARTEVRYNSEWCDPLGARGMIQLASRYTVARMLERDDFTKRYRGGIPISVHEFLYPLMQGYDSVALKSDVELGGTDQKFNLLVGRELQKEYGQEPQCVLTMPLLVGLDGVEKMSKSKHNYIGISEAPGDMFGKLMSISDDLMWKYFELLSFRSLEDIAGLRAETEAGRNPRDIKVMLAQEIVTRFHSTQAAEQALADFDARSKGAIPDDIPEHTLPGAPLGILAVLRSAGLCASGAEAQRNIEQGGVRVEGAKVEDKSLKLDVGTYVIQVGKRKFARVTVTG</sequence>
<dbReference type="InterPro" id="IPR036986">
    <property type="entry name" value="S4_RNA-bd_sf"/>
</dbReference>
<dbReference type="PANTHER" id="PTHR11766:SF1">
    <property type="entry name" value="TYROSINE--TRNA LIGASE"/>
    <property type="match status" value="1"/>
</dbReference>
<dbReference type="Proteomes" id="UP000325161">
    <property type="component" value="Chromosome"/>
</dbReference>
<dbReference type="GO" id="GO:0005524">
    <property type="term" value="F:ATP binding"/>
    <property type="evidence" value="ECO:0007669"/>
    <property type="project" value="UniProtKB-UniRule"/>
</dbReference>
<evidence type="ECO:0000313" key="15">
    <source>
        <dbReference type="Proteomes" id="UP000325161"/>
    </source>
</evidence>
<feature type="region of interest" description="Disordered" evidence="12">
    <location>
        <begin position="1"/>
        <end position="22"/>
    </location>
</feature>
<keyword evidence="6 11" id="KW-0694">RNA-binding</keyword>
<dbReference type="FunFam" id="1.10.240.10:FF:000006">
    <property type="entry name" value="Tyrosine--tRNA ligase"/>
    <property type="match status" value="1"/>
</dbReference>
<keyword evidence="2 10" id="KW-0963">Cytoplasm</keyword>
<keyword evidence="4 10" id="KW-0547">Nucleotide-binding</keyword>
<evidence type="ECO:0000256" key="9">
    <source>
        <dbReference type="ARBA" id="ARBA00048248"/>
    </source>
</evidence>
<comment type="catalytic activity">
    <reaction evidence="9 10">
        <text>tRNA(Tyr) + L-tyrosine + ATP = L-tyrosyl-tRNA(Tyr) + AMP + diphosphate + H(+)</text>
        <dbReference type="Rhea" id="RHEA:10220"/>
        <dbReference type="Rhea" id="RHEA-COMP:9706"/>
        <dbReference type="Rhea" id="RHEA-COMP:9707"/>
        <dbReference type="ChEBI" id="CHEBI:15378"/>
        <dbReference type="ChEBI" id="CHEBI:30616"/>
        <dbReference type="ChEBI" id="CHEBI:33019"/>
        <dbReference type="ChEBI" id="CHEBI:58315"/>
        <dbReference type="ChEBI" id="CHEBI:78442"/>
        <dbReference type="ChEBI" id="CHEBI:78536"/>
        <dbReference type="ChEBI" id="CHEBI:456215"/>
        <dbReference type="EC" id="6.1.1.1"/>
    </reaction>
</comment>
<dbReference type="InterPro" id="IPR014729">
    <property type="entry name" value="Rossmann-like_a/b/a_fold"/>
</dbReference>
<reference evidence="14 15" key="1">
    <citation type="submission" date="2019-08" db="EMBL/GenBank/DDBJ databases">
        <title>Amphibian skin-associated Pigmentiphaga: genome sequence and occurrence across geography and hosts.</title>
        <authorList>
            <person name="Bletz M.C."/>
            <person name="Bunk B."/>
            <person name="Sproeer C."/>
            <person name="Biwer P."/>
            <person name="Reiter S."/>
            <person name="Rabemananjara F.C.E."/>
            <person name="Schulz S."/>
            <person name="Overmann J."/>
            <person name="Vences M."/>
        </authorList>
    </citation>
    <scope>NUCLEOTIDE SEQUENCE [LARGE SCALE GENOMIC DNA]</scope>
    <source>
        <strain evidence="14 15">Mada1488</strain>
    </source>
</reference>
<comment type="similarity">
    <text evidence="10">Belongs to the class-I aminoacyl-tRNA synthetase family. TyrS type 2 subfamily.</text>
</comment>
<feature type="compositionally biased region" description="Polar residues" evidence="12">
    <location>
        <begin position="1"/>
        <end position="16"/>
    </location>
</feature>
<dbReference type="PROSITE" id="PS00178">
    <property type="entry name" value="AA_TRNA_LIGASE_I"/>
    <property type="match status" value="1"/>
</dbReference>
<dbReference type="InterPro" id="IPR024088">
    <property type="entry name" value="Tyr-tRNA-ligase_bac-type"/>
</dbReference>
<dbReference type="InterPro" id="IPR002307">
    <property type="entry name" value="Tyr-tRNA-ligase"/>
</dbReference>
<accession>A0A5C0AWK7</accession>
<keyword evidence="8 10" id="KW-0030">Aminoacyl-tRNA synthetase</keyword>
<evidence type="ECO:0000256" key="3">
    <source>
        <dbReference type="ARBA" id="ARBA00022598"/>
    </source>
</evidence>
<dbReference type="Gene3D" id="3.10.290.10">
    <property type="entry name" value="RNA-binding S4 domain"/>
    <property type="match status" value="1"/>
</dbReference>
<evidence type="ECO:0000256" key="5">
    <source>
        <dbReference type="ARBA" id="ARBA00022840"/>
    </source>
</evidence>
<name>A0A5C0AWK7_9BURK</name>
<dbReference type="KEGG" id="pacr:FXN63_04060"/>
<protein>
    <recommendedName>
        <fullName evidence="10">Tyrosine--tRNA ligase</fullName>
        <ecNumber evidence="10">6.1.1.1</ecNumber>
    </recommendedName>
    <alternativeName>
        <fullName evidence="10">Tyrosyl-tRNA synthetase</fullName>
        <shortName evidence="10">TyrRS</shortName>
    </alternativeName>
</protein>
<comment type="subunit">
    <text evidence="1 10">Homodimer.</text>
</comment>
<dbReference type="SUPFAM" id="SSF55174">
    <property type="entry name" value="Alpha-L RNA-binding motif"/>
    <property type="match status" value="1"/>
</dbReference>
<proteinExistence type="inferred from homology"/>
<dbReference type="Pfam" id="PF01479">
    <property type="entry name" value="S4"/>
    <property type="match status" value="1"/>
</dbReference>
<evidence type="ECO:0000256" key="1">
    <source>
        <dbReference type="ARBA" id="ARBA00011738"/>
    </source>
</evidence>
<dbReference type="InterPro" id="IPR024108">
    <property type="entry name" value="Tyr-tRNA-ligase_bac_2"/>
</dbReference>
<dbReference type="RefSeq" id="WP_148813083.1">
    <property type="nucleotide sequence ID" value="NZ_CP043046.1"/>
</dbReference>
<dbReference type="PROSITE" id="PS50889">
    <property type="entry name" value="S4"/>
    <property type="match status" value="1"/>
</dbReference>
<dbReference type="GO" id="GO:0003723">
    <property type="term" value="F:RNA binding"/>
    <property type="evidence" value="ECO:0007669"/>
    <property type="project" value="UniProtKB-KW"/>
</dbReference>
<evidence type="ECO:0000256" key="7">
    <source>
        <dbReference type="ARBA" id="ARBA00022917"/>
    </source>
</evidence>
<dbReference type="PRINTS" id="PR01040">
    <property type="entry name" value="TRNASYNTHTYR"/>
</dbReference>
<evidence type="ECO:0000256" key="2">
    <source>
        <dbReference type="ARBA" id="ARBA00022490"/>
    </source>
</evidence>
<evidence type="ECO:0000256" key="11">
    <source>
        <dbReference type="PROSITE-ProRule" id="PRU00182"/>
    </source>
</evidence>
<dbReference type="Pfam" id="PF00579">
    <property type="entry name" value="tRNA-synt_1b"/>
    <property type="match status" value="1"/>
</dbReference>
<keyword evidence="15" id="KW-1185">Reference proteome</keyword>
<dbReference type="GO" id="GO:0004831">
    <property type="term" value="F:tyrosine-tRNA ligase activity"/>
    <property type="evidence" value="ECO:0007669"/>
    <property type="project" value="UniProtKB-UniRule"/>
</dbReference>
<dbReference type="GO" id="GO:0006437">
    <property type="term" value="P:tyrosyl-tRNA aminoacylation"/>
    <property type="evidence" value="ECO:0007669"/>
    <property type="project" value="UniProtKB-UniRule"/>
</dbReference>
<dbReference type="Gene3D" id="1.10.240.10">
    <property type="entry name" value="Tyrosyl-Transfer RNA Synthetase"/>
    <property type="match status" value="1"/>
</dbReference>
<dbReference type="HAMAP" id="MF_02007">
    <property type="entry name" value="Tyr_tRNA_synth_type2"/>
    <property type="match status" value="1"/>
</dbReference>
<keyword evidence="7 10" id="KW-0648">Protein biosynthesis</keyword>
<gene>
    <name evidence="10" type="primary">tyrS</name>
    <name evidence="14" type="ORF">FXN63_04060</name>
</gene>
<dbReference type="Gene3D" id="3.40.50.620">
    <property type="entry name" value="HUPs"/>
    <property type="match status" value="1"/>
</dbReference>
<evidence type="ECO:0000313" key="14">
    <source>
        <dbReference type="EMBL" id="QEI05101.1"/>
    </source>
</evidence>
<evidence type="ECO:0000259" key="13">
    <source>
        <dbReference type="Pfam" id="PF01479"/>
    </source>
</evidence>
<evidence type="ECO:0000256" key="10">
    <source>
        <dbReference type="HAMAP-Rule" id="MF_02007"/>
    </source>
</evidence>
<feature type="domain" description="RNA-binding S4" evidence="13">
    <location>
        <begin position="373"/>
        <end position="413"/>
    </location>
</feature>
<keyword evidence="3 10" id="KW-0436">Ligase</keyword>
<dbReference type="SUPFAM" id="SSF52374">
    <property type="entry name" value="Nucleotidylyl transferase"/>
    <property type="match status" value="1"/>
</dbReference>
<feature type="short sequence motif" description="'KMSKS' region" evidence="10">
    <location>
        <begin position="261"/>
        <end position="265"/>
    </location>
</feature>
<evidence type="ECO:0000256" key="4">
    <source>
        <dbReference type="ARBA" id="ARBA00022741"/>
    </source>
</evidence>
<feature type="short sequence motif" description="'HIGH' region" evidence="10">
    <location>
        <begin position="77"/>
        <end position="86"/>
    </location>
</feature>
<dbReference type="CDD" id="cd00805">
    <property type="entry name" value="TyrRS_core"/>
    <property type="match status" value="1"/>
</dbReference>
<dbReference type="InterPro" id="IPR001412">
    <property type="entry name" value="aa-tRNA-synth_I_CS"/>
</dbReference>
<dbReference type="InterPro" id="IPR002942">
    <property type="entry name" value="S4_RNA-bd"/>
</dbReference>
<feature type="binding site" evidence="10">
    <location>
        <position position="264"/>
    </location>
    <ligand>
        <name>ATP</name>
        <dbReference type="ChEBI" id="CHEBI:30616"/>
    </ligand>
</feature>
<dbReference type="InterPro" id="IPR002305">
    <property type="entry name" value="aa-tRNA-synth_Ic"/>
</dbReference>
<dbReference type="OrthoDB" id="9804243at2"/>
<dbReference type="PANTHER" id="PTHR11766">
    <property type="entry name" value="TYROSYL-TRNA SYNTHETASE"/>
    <property type="match status" value="1"/>
</dbReference>
<dbReference type="EMBL" id="CP043046">
    <property type="protein sequence ID" value="QEI05101.1"/>
    <property type="molecule type" value="Genomic_DNA"/>
</dbReference>
<dbReference type="EC" id="6.1.1.1" evidence="10"/>
<comment type="function">
    <text evidence="10">Catalyzes the attachment of tyrosine to tRNA(Tyr) in a two-step reaction: tyrosine is first activated by ATP to form Tyr-AMP and then transferred to the acceptor end of tRNA(Tyr).</text>
</comment>
<dbReference type="FunFam" id="3.40.50.620:FF:000061">
    <property type="entry name" value="Tyrosine--tRNA ligase"/>
    <property type="match status" value="1"/>
</dbReference>
<comment type="subcellular location">
    <subcellularLocation>
        <location evidence="10">Cytoplasm</location>
    </subcellularLocation>
</comment>
<evidence type="ECO:0000256" key="8">
    <source>
        <dbReference type="ARBA" id="ARBA00023146"/>
    </source>
</evidence>
<dbReference type="CDD" id="cd00165">
    <property type="entry name" value="S4"/>
    <property type="match status" value="1"/>
</dbReference>
<dbReference type="NCBIfam" id="TIGR00234">
    <property type="entry name" value="tyrS"/>
    <property type="match status" value="1"/>
</dbReference>
<dbReference type="GO" id="GO:0005829">
    <property type="term" value="C:cytosol"/>
    <property type="evidence" value="ECO:0007669"/>
    <property type="project" value="TreeGrafter"/>
</dbReference>
<keyword evidence="5 10" id="KW-0067">ATP-binding</keyword>
<evidence type="ECO:0000256" key="12">
    <source>
        <dbReference type="SAM" id="MobiDB-lite"/>
    </source>
</evidence>
<dbReference type="AlphaFoldDB" id="A0A5C0AWK7"/>
<evidence type="ECO:0000256" key="6">
    <source>
        <dbReference type="ARBA" id="ARBA00022884"/>
    </source>
</evidence>